<evidence type="ECO:0000313" key="9">
    <source>
        <dbReference type="EMBL" id="HGU41338.1"/>
    </source>
</evidence>
<keyword evidence="6 7" id="KW-0819">tRNA processing</keyword>
<dbReference type="OrthoDB" id="9802090at2"/>
<dbReference type="EMBL" id="CP011393">
    <property type="protein sequence ID" value="ANE42386.1"/>
    <property type="molecule type" value="Genomic_DNA"/>
</dbReference>
<gene>
    <name evidence="7 9" type="primary">trmB</name>
    <name evidence="9" type="ORF">ENT72_00195</name>
    <name evidence="8" type="ORF">JM64_09170</name>
</gene>
<keyword evidence="3 7" id="KW-0489">Methyltransferase</keyword>
<evidence type="ECO:0000256" key="4">
    <source>
        <dbReference type="ARBA" id="ARBA00022679"/>
    </source>
</evidence>
<name>A0A172T608_FERPE</name>
<evidence type="ECO:0000256" key="6">
    <source>
        <dbReference type="ARBA" id="ARBA00022694"/>
    </source>
</evidence>
<evidence type="ECO:0000313" key="8">
    <source>
        <dbReference type="EMBL" id="ANE42386.1"/>
    </source>
</evidence>
<evidence type="ECO:0000256" key="7">
    <source>
        <dbReference type="HAMAP-Rule" id="MF_01057"/>
    </source>
</evidence>
<protein>
    <recommendedName>
        <fullName evidence="7">tRNA (guanine-N(7)-)-methyltransferase</fullName>
        <ecNumber evidence="7">2.1.1.33</ecNumber>
    </recommendedName>
    <alternativeName>
        <fullName evidence="7">tRNA (guanine(46)-N(7))-methyltransferase</fullName>
    </alternativeName>
    <alternativeName>
        <fullName evidence="7">tRNA(m7G46)-methyltransferase</fullName>
    </alternativeName>
</protein>
<dbReference type="UniPathway" id="UPA00989"/>
<evidence type="ECO:0000256" key="3">
    <source>
        <dbReference type="ARBA" id="ARBA00022603"/>
    </source>
</evidence>
<proteinExistence type="inferred from homology"/>
<feature type="binding site" evidence="7">
    <location>
        <begin position="183"/>
        <end position="186"/>
    </location>
    <ligand>
        <name>substrate</name>
    </ligand>
</feature>
<dbReference type="HAMAP" id="MF_01057">
    <property type="entry name" value="tRNA_methyltr_TrmB"/>
    <property type="match status" value="1"/>
</dbReference>
<dbReference type="PANTHER" id="PTHR23417">
    <property type="entry name" value="3-DEOXY-D-MANNO-OCTULOSONIC-ACID TRANSFERASE/TRNA GUANINE-N 7 - -METHYLTRANSFERASE"/>
    <property type="match status" value="1"/>
</dbReference>
<dbReference type="EMBL" id="DSZT01000008">
    <property type="protein sequence ID" value="HGU41338.1"/>
    <property type="molecule type" value="Genomic_DNA"/>
</dbReference>
<feature type="binding site" evidence="7">
    <location>
        <position position="151"/>
    </location>
    <ligand>
        <name>substrate</name>
    </ligand>
</feature>
<comment type="caution">
    <text evidence="7">Lacks conserved residue(s) required for the propagation of feature annotation.</text>
</comment>
<feature type="binding site" evidence="7">
    <location>
        <position position="42"/>
    </location>
    <ligand>
        <name>S-adenosyl-L-methionine</name>
        <dbReference type="ChEBI" id="CHEBI:59789"/>
    </ligand>
</feature>
<dbReference type="SUPFAM" id="SSF53335">
    <property type="entry name" value="S-adenosyl-L-methionine-dependent methyltransferases"/>
    <property type="match status" value="1"/>
</dbReference>
<reference evidence="8 10" key="1">
    <citation type="submission" date="2014-08" db="EMBL/GenBank/DDBJ databases">
        <title>Fervidobacterium pennivorans DYC genome.</title>
        <authorList>
            <person name="Wushke S."/>
        </authorList>
    </citation>
    <scope>NUCLEOTIDE SEQUENCE [LARGE SCALE GENOMIC DNA]</scope>
    <source>
        <strain evidence="8 10">DYC</strain>
    </source>
</reference>
<comment type="pathway">
    <text evidence="7">tRNA modification; N(7)-methylguanine-tRNA biosynthesis.</text>
</comment>
<feature type="binding site" evidence="7">
    <location>
        <position position="92"/>
    </location>
    <ligand>
        <name>S-adenosyl-L-methionine</name>
        <dbReference type="ChEBI" id="CHEBI:59789"/>
    </ligand>
</feature>
<dbReference type="InterPro" id="IPR029063">
    <property type="entry name" value="SAM-dependent_MTases_sf"/>
</dbReference>
<evidence type="ECO:0000256" key="5">
    <source>
        <dbReference type="ARBA" id="ARBA00022691"/>
    </source>
</evidence>
<comment type="similarity">
    <text evidence="7">Belongs to the class I-like SAM-binding methyltransferase superfamily. TrmB family.</text>
</comment>
<dbReference type="Pfam" id="PF02390">
    <property type="entry name" value="Methyltransf_4"/>
    <property type="match status" value="1"/>
</dbReference>
<dbReference type="GO" id="GO:0008176">
    <property type="term" value="F:tRNA (guanine(46)-N7)-methyltransferase activity"/>
    <property type="evidence" value="ECO:0007669"/>
    <property type="project" value="UniProtKB-UniRule"/>
</dbReference>
<evidence type="ECO:0000256" key="1">
    <source>
        <dbReference type="ARBA" id="ARBA00000142"/>
    </source>
</evidence>
<evidence type="ECO:0000313" key="10">
    <source>
        <dbReference type="Proteomes" id="UP000077096"/>
    </source>
</evidence>
<dbReference type="PROSITE" id="PS51625">
    <property type="entry name" value="SAM_MT_TRMB"/>
    <property type="match status" value="1"/>
</dbReference>
<dbReference type="InterPro" id="IPR055361">
    <property type="entry name" value="tRNA_methyltr_TrmB_bact"/>
</dbReference>
<keyword evidence="4 7" id="KW-0808">Transferase</keyword>
<comment type="catalytic activity">
    <reaction evidence="1 7">
        <text>guanosine(46) in tRNA + S-adenosyl-L-methionine = N(7)-methylguanosine(46) in tRNA + S-adenosyl-L-homocysteine</text>
        <dbReference type="Rhea" id="RHEA:42708"/>
        <dbReference type="Rhea" id="RHEA-COMP:10188"/>
        <dbReference type="Rhea" id="RHEA-COMP:10189"/>
        <dbReference type="ChEBI" id="CHEBI:57856"/>
        <dbReference type="ChEBI" id="CHEBI:59789"/>
        <dbReference type="ChEBI" id="CHEBI:74269"/>
        <dbReference type="ChEBI" id="CHEBI:74480"/>
        <dbReference type="EC" id="2.1.1.33"/>
    </reaction>
</comment>
<comment type="function">
    <text evidence="2 7">Catalyzes the formation of N(7)-methylguanine at position 46 (m7G46) in tRNA.</text>
</comment>
<dbReference type="EC" id="2.1.1.33" evidence="7"/>
<feature type="binding site" evidence="7">
    <location>
        <position position="67"/>
    </location>
    <ligand>
        <name>S-adenosyl-L-methionine</name>
        <dbReference type="ChEBI" id="CHEBI:59789"/>
    </ligand>
</feature>
<sequence>MEKDLNIEKNRIFSKEVRPALFDYLPIDWSSVFGNTNGIIVEIGFGSGEYLQSYAIKHPEKNFVGFEVSITSMKKAHKRVESLENVRLVITDARFGLREFFGPKSVEKVIMNFPIPWDKKSHERRRVIVPEFFETLSNVLIDGGTFELATDVEWYAKQTMETAEEMGFEIVEFLKNPDREIKTRYEQKWIKYGRNIYSLVIRKIKHIEIERLIGGRHEMPHARSVVVEEKLPLLHNKVFKEGRKVVVVKGVYKSTGNDAYIIKVISSDDEFQQHYYLVAYPEEQGSKEWIIKLDSASNPYRTPAVKWSVSVLADFLSSKDEQSK</sequence>
<dbReference type="PATRIC" id="fig|93466.3.peg.1911"/>
<dbReference type="NCBIfam" id="TIGR00091">
    <property type="entry name" value="tRNA (guanosine(46)-N7)-methyltransferase TrmB"/>
    <property type="match status" value="1"/>
</dbReference>
<dbReference type="GO" id="GO:0043527">
    <property type="term" value="C:tRNA methyltransferase complex"/>
    <property type="evidence" value="ECO:0007669"/>
    <property type="project" value="TreeGrafter"/>
</dbReference>
<dbReference type="CDD" id="cd02440">
    <property type="entry name" value="AdoMet_MTases"/>
    <property type="match status" value="1"/>
</dbReference>
<reference evidence="9" key="2">
    <citation type="journal article" date="2020" name="mSystems">
        <title>Genome- and Community-Level Interaction Insights into Carbon Utilization and Element Cycling Functions of Hydrothermarchaeota in Hydrothermal Sediment.</title>
        <authorList>
            <person name="Zhou Z."/>
            <person name="Liu Y."/>
            <person name="Xu W."/>
            <person name="Pan J."/>
            <person name="Luo Z.H."/>
            <person name="Li M."/>
        </authorList>
    </citation>
    <scope>NUCLEOTIDE SEQUENCE [LARGE SCALE GENOMIC DNA]</scope>
    <source>
        <strain evidence="9">SpSt-604</strain>
    </source>
</reference>
<evidence type="ECO:0000256" key="2">
    <source>
        <dbReference type="ARBA" id="ARBA00003015"/>
    </source>
</evidence>
<dbReference type="Proteomes" id="UP000077096">
    <property type="component" value="Chromosome"/>
</dbReference>
<dbReference type="Gene3D" id="3.40.50.150">
    <property type="entry name" value="Vaccinia Virus protein VP39"/>
    <property type="match status" value="1"/>
</dbReference>
<dbReference type="InterPro" id="IPR003358">
    <property type="entry name" value="tRNA_(Gua-N-7)_MeTrfase_Trmb"/>
</dbReference>
<dbReference type="AlphaFoldDB" id="A0A172T608"/>
<organism evidence="8 10">
    <name type="scientific">Fervidobacterium pennivorans</name>
    <dbReference type="NCBI Taxonomy" id="93466"/>
    <lineage>
        <taxon>Bacteria</taxon>
        <taxon>Thermotogati</taxon>
        <taxon>Thermotogota</taxon>
        <taxon>Thermotogae</taxon>
        <taxon>Thermotogales</taxon>
        <taxon>Fervidobacteriaceae</taxon>
        <taxon>Fervidobacterium</taxon>
    </lineage>
</organism>
<feature type="binding site" evidence="7">
    <location>
        <position position="119"/>
    </location>
    <ligand>
        <name>substrate</name>
    </ligand>
</feature>
<dbReference type="PANTHER" id="PTHR23417:SF14">
    <property type="entry name" value="PENTACOTRIPEPTIDE-REPEAT REGION OF PRORP DOMAIN-CONTAINING PROTEIN"/>
    <property type="match status" value="1"/>
</dbReference>
<dbReference type="KEGG" id="fng:JM64_09170"/>
<accession>A0A172T608</accession>
<keyword evidence="5 7" id="KW-0949">S-adenosyl-L-methionine</keyword>